<accession>A0A5N5GHU5</accession>
<proteinExistence type="predicted"/>
<name>A0A5N5GHU5_9ROSA</name>
<dbReference type="EMBL" id="SMOL01000402">
    <property type="protein sequence ID" value="KAB2615099.1"/>
    <property type="molecule type" value="Genomic_DNA"/>
</dbReference>
<organism evidence="1 2">
    <name type="scientific">Pyrus ussuriensis x Pyrus communis</name>
    <dbReference type="NCBI Taxonomy" id="2448454"/>
    <lineage>
        <taxon>Eukaryota</taxon>
        <taxon>Viridiplantae</taxon>
        <taxon>Streptophyta</taxon>
        <taxon>Embryophyta</taxon>
        <taxon>Tracheophyta</taxon>
        <taxon>Spermatophyta</taxon>
        <taxon>Magnoliopsida</taxon>
        <taxon>eudicotyledons</taxon>
        <taxon>Gunneridae</taxon>
        <taxon>Pentapetalae</taxon>
        <taxon>rosids</taxon>
        <taxon>fabids</taxon>
        <taxon>Rosales</taxon>
        <taxon>Rosaceae</taxon>
        <taxon>Amygdaloideae</taxon>
        <taxon>Maleae</taxon>
        <taxon>Pyrus</taxon>
    </lineage>
</organism>
<evidence type="ECO:0000313" key="1">
    <source>
        <dbReference type="EMBL" id="KAB2615099.1"/>
    </source>
</evidence>
<dbReference type="OrthoDB" id="912866at2759"/>
<gene>
    <name evidence="1" type="ORF">D8674_021687</name>
</gene>
<protein>
    <submittedName>
        <fullName evidence="1">Uncharacterized protein</fullName>
    </submittedName>
</protein>
<sequence length="84" mass="9698">MTCMVPLMRSTKLNEKFMFAMQFTRSWKNGEVTLLATMKKDKLVVDISLVPKIVHLLKEFGNVMPKELLKKLPPRIVVDHAIDN</sequence>
<dbReference type="Proteomes" id="UP000327157">
    <property type="component" value="Chromosome 3"/>
</dbReference>
<comment type="caution">
    <text evidence="1">The sequence shown here is derived from an EMBL/GenBank/DDBJ whole genome shotgun (WGS) entry which is preliminary data.</text>
</comment>
<keyword evidence="2" id="KW-1185">Reference proteome</keyword>
<dbReference type="AlphaFoldDB" id="A0A5N5GHU5"/>
<reference evidence="1 2" key="1">
    <citation type="submission" date="2019-09" db="EMBL/GenBank/DDBJ databases">
        <authorList>
            <person name="Ou C."/>
        </authorList>
    </citation>
    <scope>NUCLEOTIDE SEQUENCE [LARGE SCALE GENOMIC DNA]</scope>
    <source>
        <strain evidence="1">S2</strain>
        <tissue evidence="1">Leaf</tissue>
    </source>
</reference>
<reference evidence="2" key="2">
    <citation type="submission" date="2019-10" db="EMBL/GenBank/DDBJ databases">
        <title>A de novo genome assembly of a pear dwarfing rootstock.</title>
        <authorList>
            <person name="Wang F."/>
            <person name="Wang J."/>
            <person name="Li S."/>
            <person name="Zhang Y."/>
            <person name="Fang M."/>
            <person name="Ma L."/>
            <person name="Zhao Y."/>
            <person name="Jiang S."/>
        </authorList>
    </citation>
    <scope>NUCLEOTIDE SEQUENCE [LARGE SCALE GENOMIC DNA]</scope>
</reference>
<reference evidence="1 2" key="3">
    <citation type="submission" date="2019-11" db="EMBL/GenBank/DDBJ databases">
        <title>A de novo genome assembly of a pear dwarfing rootstock.</title>
        <authorList>
            <person name="Wang F."/>
            <person name="Wang J."/>
            <person name="Li S."/>
            <person name="Zhang Y."/>
            <person name="Fang M."/>
            <person name="Ma L."/>
            <person name="Zhao Y."/>
            <person name="Jiang S."/>
        </authorList>
    </citation>
    <scope>NUCLEOTIDE SEQUENCE [LARGE SCALE GENOMIC DNA]</scope>
    <source>
        <strain evidence="1">S2</strain>
        <tissue evidence="1">Leaf</tissue>
    </source>
</reference>
<evidence type="ECO:0000313" key="2">
    <source>
        <dbReference type="Proteomes" id="UP000327157"/>
    </source>
</evidence>